<organism evidence="2 3">
    <name type="scientific">Methylomusa anaerophila</name>
    <dbReference type="NCBI Taxonomy" id="1930071"/>
    <lineage>
        <taxon>Bacteria</taxon>
        <taxon>Bacillati</taxon>
        <taxon>Bacillota</taxon>
        <taxon>Negativicutes</taxon>
        <taxon>Selenomonadales</taxon>
        <taxon>Sporomusaceae</taxon>
        <taxon>Methylomusa</taxon>
    </lineage>
</organism>
<feature type="chain" id="PRO_5016559420" description="Outer membrane protein beta-barrel domain-containing protein" evidence="1">
    <location>
        <begin position="22"/>
        <end position="229"/>
    </location>
</feature>
<dbReference type="AlphaFoldDB" id="A0A348ALX9"/>
<feature type="signal peptide" evidence="1">
    <location>
        <begin position="1"/>
        <end position="21"/>
    </location>
</feature>
<proteinExistence type="predicted"/>
<evidence type="ECO:0000256" key="1">
    <source>
        <dbReference type="SAM" id="SignalP"/>
    </source>
</evidence>
<keyword evidence="1" id="KW-0732">Signal</keyword>
<reference evidence="2 3" key="1">
    <citation type="journal article" date="2018" name="Int. J. Syst. Evol. Microbiol.">
        <title>Methylomusa anaerophila gen. nov., sp. nov., an anaerobic methanol-utilizing bacterium isolated from a microbial fuel cell.</title>
        <authorList>
            <person name="Amano N."/>
            <person name="Yamamuro A."/>
            <person name="Miyahara M."/>
            <person name="Kouzuma A."/>
            <person name="Abe T."/>
            <person name="Watanabe K."/>
        </authorList>
    </citation>
    <scope>NUCLEOTIDE SEQUENCE [LARGE SCALE GENOMIC DNA]</scope>
    <source>
        <strain evidence="2 3">MMFC1</strain>
    </source>
</reference>
<sequence>MKIKVGVAVLGAMVMANVALASPLTDYSTGKTALDVSFESPKITDDNDTYGSTGSVNGKSIVGFGITTGLGNKFALQYKQSSPRTKDVTTDVLNLGGGITSINSHETVDVNEYNLLYQINTNISVLAGVSQVKGKLQGDLSDNTNTRGLFQVGFVGSAPVADKTTAYTTAAFGNDLTTWKLGLSYQVDKNWEMDVYYGYNKYRNLQWQTDSSQSDFTIKGVGYGISYKF</sequence>
<dbReference type="RefSeq" id="WP_126309021.1">
    <property type="nucleotide sequence ID" value="NZ_AP018449.1"/>
</dbReference>
<evidence type="ECO:0008006" key="4">
    <source>
        <dbReference type="Google" id="ProtNLM"/>
    </source>
</evidence>
<keyword evidence="3" id="KW-1185">Reference proteome</keyword>
<accession>A0A348ALX9</accession>
<evidence type="ECO:0000313" key="3">
    <source>
        <dbReference type="Proteomes" id="UP000276437"/>
    </source>
</evidence>
<gene>
    <name evidence="2" type="ORF">MAMMFC1_02762</name>
</gene>
<dbReference type="OrthoDB" id="1627926at2"/>
<dbReference type="Proteomes" id="UP000276437">
    <property type="component" value="Chromosome"/>
</dbReference>
<protein>
    <recommendedName>
        <fullName evidence="4">Outer membrane protein beta-barrel domain-containing protein</fullName>
    </recommendedName>
</protein>
<evidence type="ECO:0000313" key="2">
    <source>
        <dbReference type="EMBL" id="BBB92077.1"/>
    </source>
</evidence>
<name>A0A348ALX9_9FIRM</name>
<dbReference type="EMBL" id="AP018449">
    <property type="protein sequence ID" value="BBB92077.1"/>
    <property type="molecule type" value="Genomic_DNA"/>
</dbReference>
<dbReference type="KEGG" id="mana:MAMMFC1_02762"/>